<evidence type="ECO:0000256" key="1">
    <source>
        <dbReference type="SAM" id="SignalP"/>
    </source>
</evidence>
<proteinExistence type="predicted"/>
<organism evidence="2 3">
    <name type="scientific">Microbacterium maritypicum MF109</name>
    <dbReference type="NCBI Taxonomy" id="1333857"/>
    <lineage>
        <taxon>Bacteria</taxon>
        <taxon>Bacillati</taxon>
        <taxon>Actinomycetota</taxon>
        <taxon>Actinomycetes</taxon>
        <taxon>Micrococcales</taxon>
        <taxon>Microbacteriaceae</taxon>
        <taxon>Microbacterium</taxon>
    </lineage>
</organism>
<feature type="chain" id="PRO_5039724377" description="Lipoprotein" evidence="1">
    <location>
        <begin position="32"/>
        <end position="162"/>
    </location>
</feature>
<evidence type="ECO:0000313" key="2">
    <source>
        <dbReference type="EMBL" id="EQM75783.1"/>
    </source>
</evidence>
<dbReference type="PATRIC" id="fig|1333857.3.peg.2256"/>
<evidence type="ECO:0008006" key="4">
    <source>
        <dbReference type="Google" id="ProtNLM"/>
    </source>
</evidence>
<evidence type="ECO:0000313" key="3">
    <source>
        <dbReference type="Proteomes" id="UP000016033"/>
    </source>
</evidence>
<accession>T5KGB9</accession>
<keyword evidence="1" id="KW-0732">Signal</keyword>
<dbReference type="PROSITE" id="PS51257">
    <property type="entry name" value="PROKAR_LIPOPROTEIN"/>
    <property type="match status" value="1"/>
</dbReference>
<reference evidence="2 3" key="1">
    <citation type="journal article" date="2013" name="Genome Announc.">
        <title>Whole-genome sequences of five oyster-associated bacteria show potential for crude oil hydrocarbon degradation.</title>
        <authorList>
            <person name="Chauhan A."/>
            <person name="Green S."/>
            <person name="Pathak A."/>
            <person name="Thomas J."/>
            <person name="Venkatramanan R."/>
        </authorList>
    </citation>
    <scope>NUCLEOTIDE SEQUENCE [LARGE SCALE GENOMIC DNA]</scope>
    <source>
        <strain evidence="2 3">MF109</strain>
    </source>
</reference>
<comment type="caution">
    <text evidence="2">The sequence shown here is derived from an EMBL/GenBank/DDBJ whole genome shotgun (WGS) entry which is preliminary data.</text>
</comment>
<feature type="signal peptide" evidence="1">
    <location>
        <begin position="1"/>
        <end position="31"/>
    </location>
</feature>
<dbReference type="EMBL" id="ATAO01000195">
    <property type="protein sequence ID" value="EQM75783.1"/>
    <property type="molecule type" value="Genomic_DNA"/>
</dbReference>
<name>T5KGB9_MICMQ</name>
<gene>
    <name evidence="2" type="ORF">L687_01735</name>
</gene>
<dbReference type="Proteomes" id="UP000016033">
    <property type="component" value="Unassembled WGS sequence"/>
</dbReference>
<protein>
    <recommendedName>
        <fullName evidence="4">Lipoprotein</fullName>
    </recommendedName>
</protein>
<sequence length="162" mass="16334">MMRTSRTGGHLMKTKTAAALGGLVLAASLLAACTSSSGAPAGSPTGAPTSTSASTLSTAELAMCTALKKVAADVVPDLERASELVKSDPAAAASLVDKIREAFISGQEDVDSGLTPDYATAMDGYAVDIRALPAGSDATKISQELAERGTAFASDVAYFCKE</sequence>
<dbReference type="AlphaFoldDB" id="T5KGB9"/>